<dbReference type="Pfam" id="PF02899">
    <property type="entry name" value="Phage_int_SAM_1"/>
    <property type="match status" value="1"/>
</dbReference>
<dbReference type="InterPro" id="IPR010998">
    <property type="entry name" value="Integrase_recombinase_N"/>
</dbReference>
<evidence type="ECO:0000256" key="1">
    <source>
        <dbReference type="ARBA" id="ARBA00023125"/>
    </source>
</evidence>
<dbReference type="Proteomes" id="UP000658225">
    <property type="component" value="Unassembled WGS sequence"/>
</dbReference>
<evidence type="ECO:0000313" key="3">
    <source>
        <dbReference type="EMBL" id="MBE1557201.1"/>
    </source>
</evidence>
<evidence type="ECO:0000313" key="4">
    <source>
        <dbReference type="Proteomes" id="UP000658225"/>
    </source>
</evidence>
<keyword evidence="4" id="KW-1185">Reference proteome</keyword>
<gene>
    <name evidence="3" type="ORF">H4683_004340</name>
</gene>
<dbReference type="GO" id="GO:0003677">
    <property type="term" value="F:DNA binding"/>
    <property type="evidence" value="ECO:0007669"/>
    <property type="project" value="UniProtKB-KW"/>
</dbReference>
<sequence>MHKKSVAYFITVFFTDYLDKEAGLSTNTIKSYRDAFILFFKYLDEKDICKPS</sequence>
<reference evidence="3" key="1">
    <citation type="submission" date="2020-10" db="EMBL/GenBank/DDBJ databases">
        <title>Genomic Encyclopedia of Type Strains, Phase IV (KMG-IV): sequencing the most valuable type-strain genomes for metagenomic binning, comparative biology and taxonomic classification.</title>
        <authorList>
            <person name="Goeker M."/>
        </authorList>
    </citation>
    <scope>NUCLEOTIDE SEQUENCE</scope>
    <source>
        <strain evidence="3">DSM 13886</strain>
    </source>
</reference>
<feature type="non-terminal residue" evidence="3">
    <location>
        <position position="52"/>
    </location>
</feature>
<dbReference type="InterPro" id="IPR004107">
    <property type="entry name" value="Integrase_SAM-like_N"/>
</dbReference>
<keyword evidence="1" id="KW-0238">DNA-binding</keyword>
<comment type="caution">
    <text evidence="3">The sequence shown here is derived from an EMBL/GenBank/DDBJ whole genome shotgun (WGS) entry which is preliminary data.</text>
</comment>
<dbReference type="AlphaFoldDB" id="A0A927MTR5"/>
<dbReference type="SUPFAM" id="SSF47823">
    <property type="entry name" value="lambda integrase-like, N-terminal domain"/>
    <property type="match status" value="1"/>
</dbReference>
<dbReference type="Gene3D" id="1.10.150.130">
    <property type="match status" value="1"/>
</dbReference>
<dbReference type="GO" id="GO:0015074">
    <property type="term" value="P:DNA integration"/>
    <property type="evidence" value="ECO:0007669"/>
    <property type="project" value="InterPro"/>
</dbReference>
<proteinExistence type="predicted"/>
<organism evidence="3 4">
    <name type="scientific">Sporosarcina limicola</name>
    <dbReference type="NCBI Taxonomy" id="34101"/>
    <lineage>
        <taxon>Bacteria</taxon>
        <taxon>Bacillati</taxon>
        <taxon>Bacillota</taxon>
        <taxon>Bacilli</taxon>
        <taxon>Bacillales</taxon>
        <taxon>Caryophanaceae</taxon>
        <taxon>Sporosarcina</taxon>
    </lineage>
</organism>
<accession>A0A927MTR5</accession>
<feature type="domain" description="Integrase SAM-like N-terminal" evidence="2">
    <location>
        <begin position="14"/>
        <end position="47"/>
    </location>
</feature>
<protein>
    <submittedName>
        <fullName evidence="3">Site-specific recombinase XerD</fullName>
    </submittedName>
</protein>
<name>A0A927MTR5_9BACL</name>
<dbReference type="EMBL" id="JADBEL010000068">
    <property type="protein sequence ID" value="MBE1557201.1"/>
    <property type="molecule type" value="Genomic_DNA"/>
</dbReference>
<evidence type="ECO:0000259" key="2">
    <source>
        <dbReference type="Pfam" id="PF02899"/>
    </source>
</evidence>
<dbReference type="RefSeq" id="WP_192600777.1">
    <property type="nucleotide sequence ID" value="NZ_JADBEL010000068.1"/>
</dbReference>